<evidence type="ECO:0000313" key="2">
    <source>
        <dbReference type="EMBL" id="CAA9434987.1"/>
    </source>
</evidence>
<protein>
    <submittedName>
        <fullName evidence="2">Uncharacterized protein</fullName>
    </submittedName>
</protein>
<proteinExistence type="predicted"/>
<dbReference type="EMBL" id="CADCUQ010000867">
    <property type="protein sequence ID" value="CAA9434987.1"/>
    <property type="molecule type" value="Genomic_DNA"/>
</dbReference>
<name>A0A6J4QAL1_9BACT</name>
<accession>A0A6J4QAL1</accession>
<gene>
    <name evidence="2" type="ORF">AVDCRST_MAG64-3792</name>
</gene>
<dbReference type="AlphaFoldDB" id="A0A6J4QAL1"/>
<feature type="non-terminal residue" evidence="2">
    <location>
        <position position="1"/>
    </location>
</feature>
<evidence type="ECO:0000256" key="1">
    <source>
        <dbReference type="SAM" id="MobiDB-lite"/>
    </source>
</evidence>
<organism evidence="2">
    <name type="scientific">uncultured Phycisphaerae bacterium</name>
    <dbReference type="NCBI Taxonomy" id="904963"/>
    <lineage>
        <taxon>Bacteria</taxon>
        <taxon>Pseudomonadati</taxon>
        <taxon>Planctomycetota</taxon>
        <taxon>Phycisphaerae</taxon>
        <taxon>environmental samples</taxon>
    </lineage>
</organism>
<sequence length="80" mass="8773">CIFLIPHSSFRVSVRHLPGPSRSSSTRARDGPPSTARGQYWRQRPSSRVNHGEDHAAAAPPAEVPNSLIFLRTHNHGKPG</sequence>
<feature type="non-terminal residue" evidence="2">
    <location>
        <position position="80"/>
    </location>
</feature>
<feature type="region of interest" description="Disordered" evidence="1">
    <location>
        <begin position="14"/>
        <end position="66"/>
    </location>
</feature>
<reference evidence="2" key="1">
    <citation type="submission" date="2020-02" db="EMBL/GenBank/DDBJ databases">
        <authorList>
            <person name="Meier V. D."/>
        </authorList>
    </citation>
    <scope>NUCLEOTIDE SEQUENCE</scope>
    <source>
        <strain evidence="2">AVDCRST_MAG64</strain>
    </source>
</reference>